<evidence type="ECO:0000313" key="4">
    <source>
        <dbReference type="Proteomes" id="UP000281028"/>
    </source>
</evidence>
<evidence type="ECO:0000313" key="3">
    <source>
        <dbReference type="EMBL" id="NSL91250.1"/>
    </source>
</evidence>
<dbReference type="Proteomes" id="UP000281028">
    <property type="component" value="Unassembled WGS sequence"/>
</dbReference>
<accession>A0A433W8J9</accession>
<dbReference type="EMBL" id="RIAR02000008">
    <property type="protein sequence ID" value="NSL91250.1"/>
    <property type="molecule type" value="Genomic_DNA"/>
</dbReference>
<dbReference type="InterPro" id="IPR009671">
    <property type="entry name" value="RraB_dom"/>
</dbReference>
<name>A0A433W8J9_9BACT</name>
<keyword evidence="4" id="KW-1185">Reference proteome</keyword>
<dbReference type="EMBL" id="RIAR02000001">
    <property type="protein sequence ID" value="NSL85807.1"/>
    <property type="molecule type" value="Genomic_DNA"/>
</dbReference>
<dbReference type="InterPro" id="IPR036701">
    <property type="entry name" value="RraB-like_sf"/>
</dbReference>
<proteinExistence type="predicted"/>
<comment type="caution">
    <text evidence="2">The sequence shown here is derived from an EMBL/GenBank/DDBJ whole genome shotgun (WGS) entry which is preliminary data.</text>
</comment>
<dbReference type="Gene3D" id="3.30.70.970">
    <property type="entry name" value="RraB-like"/>
    <property type="match status" value="1"/>
</dbReference>
<dbReference type="SUPFAM" id="SSF89946">
    <property type="entry name" value="Hypothetical protein VC0424"/>
    <property type="match status" value="1"/>
</dbReference>
<evidence type="ECO:0000259" key="1">
    <source>
        <dbReference type="Pfam" id="PF06877"/>
    </source>
</evidence>
<sequence>MQSKLESIKGAFDKMKGDGFNTNSNLRWGFFFFNDGQTGLKKVYDELKEHSYVLESLEKVDFDEWRLHVSKMDTLSPEKLHKRNIAFNKLADFCKGKLYDGWDVEKISV</sequence>
<evidence type="ECO:0000313" key="2">
    <source>
        <dbReference type="EMBL" id="NSL85807.1"/>
    </source>
</evidence>
<feature type="domain" description="Regulator of ribonuclease activity B" evidence="1">
    <location>
        <begin position="11"/>
        <end position="104"/>
    </location>
</feature>
<gene>
    <name evidence="2" type="ORF">ECE50_003125</name>
    <name evidence="3" type="ORF">ECE50_030795</name>
</gene>
<protein>
    <submittedName>
        <fullName evidence="2">Ribonuclease E inhibitor RraB</fullName>
    </submittedName>
</protein>
<dbReference type="Pfam" id="PF06877">
    <property type="entry name" value="RraB"/>
    <property type="match status" value="1"/>
</dbReference>
<organism evidence="2 4">
    <name type="scientific">Chitinophaga solisilvae</name>
    <dbReference type="NCBI Taxonomy" id="1233460"/>
    <lineage>
        <taxon>Bacteria</taxon>
        <taxon>Pseudomonadati</taxon>
        <taxon>Bacteroidota</taxon>
        <taxon>Chitinophagia</taxon>
        <taxon>Chitinophagales</taxon>
        <taxon>Chitinophagaceae</taxon>
        <taxon>Chitinophaga</taxon>
    </lineage>
</organism>
<reference evidence="2" key="1">
    <citation type="submission" date="2020-05" db="EMBL/GenBank/DDBJ databases">
        <title>Chitinophaga laudate sp. nov., isolated from a tropical peat swamp.</title>
        <authorList>
            <person name="Goh C.B.S."/>
            <person name="Lee M.S."/>
            <person name="Parimannan S."/>
            <person name="Pasbakhsh P."/>
            <person name="Yule C.M."/>
            <person name="Rajandas H."/>
            <person name="Loke S."/>
            <person name="Croft L."/>
            <person name="Tan J.B.L."/>
        </authorList>
    </citation>
    <scope>NUCLEOTIDE SEQUENCE</scope>
    <source>
        <strain evidence="2">Mgbs1</strain>
    </source>
</reference>
<dbReference type="OrthoDB" id="894113at2"/>
<dbReference type="AlphaFoldDB" id="A0A433W8J9"/>